<dbReference type="EMBL" id="JAJVDC020000114">
    <property type="protein sequence ID" value="KAL1623914.1"/>
    <property type="molecule type" value="Genomic_DNA"/>
</dbReference>
<dbReference type="Gene3D" id="1.10.600.10">
    <property type="entry name" value="Farnesyl Diphosphate Synthase"/>
    <property type="match status" value="1"/>
</dbReference>
<keyword evidence="4" id="KW-0479">Metal-binding</keyword>
<dbReference type="InterPro" id="IPR034686">
    <property type="entry name" value="Terpene_cyclase-like_2"/>
</dbReference>
<dbReference type="EC" id="4.2.3.-" evidence="4"/>
<keyword evidence="3 4" id="KW-0460">Magnesium</keyword>
<evidence type="ECO:0000256" key="1">
    <source>
        <dbReference type="ARBA" id="ARBA00001946"/>
    </source>
</evidence>
<comment type="cofactor">
    <cofactor evidence="1 4">
        <name>Mg(2+)</name>
        <dbReference type="ChEBI" id="CHEBI:18420"/>
    </cofactor>
</comment>
<name>A0ABR3SL36_9PEZI</name>
<dbReference type="Proteomes" id="UP001521116">
    <property type="component" value="Unassembled WGS sequence"/>
</dbReference>
<dbReference type="Pfam" id="PF19086">
    <property type="entry name" value="Terpene_syn_C_2"/>
    <property type="match status" value="1"/>
</dbReference>
<feature type="region of interest" description="Disordered" evidence="5">
    <location>
        <begin position="14"/>
        <end position="36"/>
    </location>
</feature>
<keyword evidence="7" id="KW-1185">Reference proteome</keyword>
<dbReference type="InterPro" id="IPR008949">
    <property type="entry name" value="Isoprenoid_synthase_dom_sf"/>
</dbReference>
<gene>
    <name evidence="6" type="primary">PRX2</name>
    <name evidence="6" type="ORF">SLS56_008109</name>
</gene>
<dbReference type="PANTHER" id="PTHR35201">
    <property type="entry name" value="TERPENE SYNTHASE"/>
    <property type="match status" value="1"/>
</dbReference>
<evidence type="ECO:0000256" key="3">
    <source>
        <dbReference type="ARBA" id="ARBA00022842"/>
    </source>
</evidence>
<dbReference type="PANTHER" id="PTHR35201:SF4">
    <property type="entry name" value="BETA-PINACENE SYNTHASE-RELATED"/>
    <property type="match status" value="1"/>
</dbReference>
<comment type="caution">
    <text evidence="6">The sequence shown here is derived from an EMBL/GenBank/DDBJ whole genome shotgun (WGS) entry which is preliminary data.</text>
</comment>
<evidence type="ECO:0000313" key="7">
    <source>
        <dbReference type="Proteomes" id="UP001521116"/>
    </source>
</evidence>
<keyword evidence="4" id="KW-0456">Lyase</keyword>
<feature type="compositionally biased region" description="Basic and acidic residues" evidence="5">
    <location>
        <begin position="20"/>
        <end position="32"/>
    </location>
</feature>
<evidence type="ECO:0000313" key="6">
    <source>
        <dbReference type="EMBL" id="KAL1623914.1"/>
    </source>
</evidence>
<evidence type="ECO:0000256" key="5">
    <source>
        <dbReference type="SAM" id="MobiDB-lite"/>
    </source>
</evidence>
<reference evidence="6 7" key="1">
    <citation type="submission" date="2024-02" db="EMBL/GenBank/DDBJ databases">
        <title>De novo assembly and annotation of 12 fungi associated with fruit tree decline syndrome in Ontario, Canada.</title>
        <authorList>
            <person name="Sulman M."/>
            <person name="Ellouze W."/>
            <person name="Ilyukhin E."/>
        </authorList>
    </citation>
    <scope>NUCLEOTIDE SEQUENCE [LARGE SCALE GENOMIC DNA]</scope>
    <source>
        <strain evidence="6 7">M1-105</strain>
    </source>
</reference>
<sequence>MSVQVQSVAPVGIHEPTSYGDHHHGQGEHHDQTPAPGESAIQAYERLQQWQIPPSRWIPLIHPCVEEVSREVDGYFLEHWPFPDAASRKTFLKAGFSRVTCLYFPLSKDDRIHFACRLLTVLFLIDDVLEGMSFADGEAYNNKLIPISRGDVLPDRNVPVEYILYDLWESMRAHDKELADEILEPTFTFMRAQTDKSRLEIDELGQYLTYRERDVGKALLSALMRFSMAIHLTPAELDRMKLLEENCSKQISVVNDIYSWEKEVHASQTGHHEGSALCSAVKVLADETNLSIPATKRVLWSMVREWELVHDELAAGMNEESSEDARAYITGLEHQMSGNELWSKTTPRYISHFDTPAV</sequence>
<proteinExistence type="inferred from homology"/>
<protein>
    <recommendedName>
        <fullName evidence="4">Terpene synthase</fullName>
        <ecNumber evidence="4">4.2.3.-</ecNumber>
    </recommendedName>
</protein>
<evidence type="ECO:0000256" key="4">
    <source>
        <dbReference type="RuleBase" id="RU366034"/>
    </source>
</evidence>
<dbReference type="SUPFAM" id="SSF48576">
    <property type="entry name" value="Terpenoid synthases"/>
    <property type="match status" value="1"/>
</dbReference>
<comment type="similarity">
    <text evidence="2 4">Belongs to the terpene synthase family.</text>
</comment>
<evidence type="ECO:0000256" key="2">
    <source>
        <dbReference type="ARBA" id="ARBA00006333"/>
    </source>
</evidence>
<accession>A0ABR3SL36</accession>
<organism evidence="6 7">
    <name type="scientific">Neofusicoccum ribis</name>
    <dbReference type="NCBI Taxonomy" id="45134"/>
    <lineage>
        <taxon>Eukaryota</taxon>
        <taxon>Fungi</taxon>
        <taxon>Dikarya</taxon>
        <taxon>Ascomycota</taxon>
        <taxon>Pezizomycotina</taxon>
        <taxon>Dothideomycetes</taxon>
        <taxon>Dothideomycetes incertae sedis</taxon>
        <taxon>Botryosphaeriales</taxon>
        <taxon>Botryosphaeriaceae</taxon>
        <taxon>Neofusicoccum</taxon>
    </lineage>
</organism>